<proteinExistence type="predicted"/>
<organism evidence="1 2">
    <name type="scientific">Dendrolimus kikuchii</name>
    <dbReference type="NCBI Taxonomy" id="765133"/>
    <lineage>
        <taxon>Eukaryota</taxon>
        <taxon>Metazoa</taxon>
        <taxon>Ecdysozoa</taxon>
        <taxon>Arthropoda</taxon>
        <taxon>Hexapoda</taxon>
        <taxon>Insecta</taxon>
        <taxon>Pterygota</taxon>
        <taxon>Neoptera</taxon>
        <taxon>Endopterygota</taxon>
        <taxon>Lepidoptera</taxon>
        <taxon>Glossata</taxon>
        <taxon>Ditrysia</taxon>
        <taxon>Bombycoidea</taxon>
        <taxon>Lasiocampidae</taxon>
        <taxon>Dendrolimus</taxon>
    </lineage>
</organism>
<keyword evidence="2" id="KW-1185">Reference proteome</keyword>
<evidence type="ECO:0000313" key="1">
    <source>
        <dbReference type="EMBL" id="KAJ0175166.1"/>
    </source>
</evidence>
<protein>
    <submittedName>
        <fullName evidence="1">Uncharacterized protein</fullName>
    </submittedName>
</protein>
<accession>A0ACC1CUA7</accession>
<evidence type="ECO:0000313" key="2">
    <source>
        <dbReference type="Proteomes" id="UP000824533"/>
    </source>
</evidence>
<dbReference type="Proteomes" id="UP000824533">
    <property type="component" value="Linkage Group LG16"/>
</dbReference>
<gene>
    <name evidence="1" type="ORF">K1T71_009307</name>
</gene>
<dbReference type="EMBL" id="CM034402">
    <property type="protein sequence ID" value="KAJ0175166.1"/>
    <property type="molecule type" value="Genomic_DNA"/>
</dbReference>
<name>A0ACC1CUA7_9NEOP</name>
<sequence>MNNLNIEKLLGRENYNTWRFAVKSYLQHEELWECIDAKSAVDNKKDLKAKSKIILLVDPINYVHIENATTAREVWCNLQKVFEDSGLSRKVGLLKDLINTTLDNCDSIEEYINKIVCTAHKLRNIGFNVDDEWLGTLMLAGLPDHYKPMIMGIESSGITISSDFIKTKLLQEIKVSESTVFFTKHKNVSNQSKPKAKGPRCYNCHKYGHIKSQCNVKKNNNSVFPTTFSVCNDVNQDDWYIDSGATMHMSRRLDWMYELQAPPIQRIMVANKNTVTVEKMGNVNIQTFANNEDHWIQVRNVLLIPELGANLLSVSQLTRNGCKVEFTNTGCNIYNASKKLVATARLTNNMYKLNIITGNAYAISYNESKADMYTWHRRMAHLNMPDVKKLEICTEGICIIGKCENTVCKPCCEGKQTRLAFPHSGSRAINLLEIIHSDLCGPMETPSFGGARYFITFIDDYSRKVFVYFLKNKLDVKSIFEKFKNQVENELTRKIKIVRTDNGKEYCNKIFLKFLADTGIKHQTSTPYTPEQNGLAERMNRTLVERARCMLFDAKLTKPYWAEAVAAAAYIVNRSPSRTLNEVTPYEKWTGKKPNVSHLKIFGSKAMVHVPKEKRLKWDKKSQEFIFTGYCENTKGYRLHDPFTKKIVISRDVIFMENMDNHENSVHKTISSSQIVTVPLDSNGNFSQDEGGDILTESCPQDVTLSPETSYDSFDKNDETYHPDSDDDDDYSGDETVTRTLSLQPNQRQLRQDNNFLCVTQFSDPLTVEEALSGPDAQHWREAMDEEYKSLMENNMWELTKLPPNKKAMPCKWIFKSKTNQNREIIKYKARLVIKGCSQRKGIEYNEVFSPVVRLSSLRYLCAVSAKYNLDIIQMDAISAFLQGSIEEEIYMVQQPMYKNTEQGGSVSWNSKRQPTVALSTTEAEYMSLSSCVQEALWLKQFQEDFWPHLKMEPVVIYCDNQSCLNLSGSDSYRSRTKHIDVRHHFVRDKIMGGAIEVRYIQTNYMVADGLTKATSYAKLKYCSSKMGLVSKGG</sequence>
<comment type="caution">
    <text evidence="1">The sequence shown here is derived from an EMBL/GenBank/DDBJ whole genome shotgun (WGS) entry which is preliminary data.</text>
</comment>
<reference evidence="1 2" key="1">
    <citation type="journal article" date="2021" name="Front. Genet.">
        <title>Chromosome-Level Genome Assembly Reveals Significant Gene Expansion in the Toll and IMD Signaling Pathways of Dendrolimus kikuchii.</title>
        <authorList>
            <person name="Zhou J."/>
            <person name="Wu P."/>
            <person name="Xiong Z."/>
            <person name="Liu N."/>
            <person name="Zhao N."/>
            <person name="Ji M."/>
            <person name="Qiu Y."/>
            <person name="Yang B."/>
        </authorList>
    </citation>
    <scope>NUCLEOTIDE SEQUENCE [LARGE SCALE GENOMIC DNA]</scope>
    <source>
        <strain evidence="1">Ann1</strain>
    </source>
</reference>